<feature type="domain" description="Radical SAM core" evidence="7">
    <location>
        <begin position="1"/>
        <end position="200"/>
    </location>
</feature>
<protein>
    <recommendedName>
        <fullName evidence="7">Radical SAM core domain-containing protein</fullName>
    </recommendedName>
</protein>
<keyword evidence="2" id="KW-0004">4Fe-4S</keyword>
<evidence type="ECO:0000313" key="8">
    <source>
        <dbReference type="EMBL" id="KON31989.1"/>
    </source>
</evidence>
<keyword evidence="6" id="KW-0411">Iron-sulfur</keyword>
<evidence type="ECO:0000256" key="4">
    <source>
        <dbReference type="ARBA" id="ARBA00022723"/>
    </source>
</evidence>
<dbReference type="InterPro" id="IPR058240">
    <property type="entry name" value="rSAM_sf"/>
</dbReference>
<dbReference type="PATRIC" id="fig|1685125.3.peg.356"/>
<dbReference type="NCBIfam" id="TIGR04085">
    <property type="entry name" value="rSAM_more_4Fe4S"/>
    <property type="match status" value="1"/>
</dbReference>
<dbReference type="InterPro" id="IPR050377">
    <property type="entry name" value="Radical_SAM_PqqE_MftC-like"/>
</dbReference>
<name>A0A0M0BU67_9ARCH</name>
<keyword evidence="5" id="KW-0408">Iron</keyword>
<comment type="caution">
    <text evidence="8">The sequence shown here is derived from an EMBL/GenBank/DDBJ whole genome shotgun (WGS) entry which is preliminary data.</text>
</comment>
<dbReference type="PANTHER" id="PTHR11228:SF7">
    <property type="entry name" value="PQQA PEPTIDE CYCLASE"/>
    <property type="match status" value="1"/>
</dbReference>
<dbReference type="Pfam" id="PF13186">
    <property type="entry name" value="SPASM"/>
    <property type="match status" value="1"/>
</dbReference>
<dbReference type="CDD" id="cd21123">
    <property type="entry name" value="SPASM_MftC-like"/>
    <property type="match status" value="1"/>
</dbReference>
<evidence type="ECO:0000256" key="6">
    <source>
        <dbReference type="ARBA" id="ARBA00023014"/>
    </source>
</evidence>
<evidence type="ECO:0000259" key="7">
    <source>
        <dbReference type="PROSITE" id="PS51918"/>
    </source>
</evidence>
<dbReference type="CDD" id="cd01335">
    <property type="entry name" value="Radical_SAM"/>
    <property type="match status" value="1"/>
</dbReference>
<dbReference type="InterPro" id="IPR017200">
    <property type="entry name" value="PqqE-like"/>
</dbReference>
<keyword evidence="4" id="KW-0479">Metal-binding</keyword>
<dbReference type="InterPro" id="IPR006638">
    <property type="entry name" value="Elp3/MiaA/NifB-like_rSAM"/>
</dbReference>
<keyword evidence="3" id="KW-0949">S-adenosyl-L-methionine</keyword>
<accession>A0A0M0BU67</accession>
<evidence type="ECO:0000313" key="9">
    <source>
        <dbReference type="Proteomes" id="UP000054016"/>
    </source>
</evidence>
<dbReference type="PIRSF" id="PIRSF037420">
    <property type="entry name" value="PQQ_syn_pqqE"/>
    <property type="match status" value="1"/>
</dbReference>
<dbReference type="AlphaFoldDB" id="A0A0M0BU67"/>
<evidence type="ECO:0000256" key="2">
    <source>
        <dbReference type="ARBA" id="ARBA00022485"/>
    </source>
</evidence>
<dbReference type="GO" id="GO:0046872">
    <property type="term" value="F:metal ion binding"/>
    <property type="evidence" value="ECO:0007669"/>
    <property type="project" value="UniProtKB-KW"/>
</dbReference>
<dbReference type="PROSITE" id="PS51918">
    <property type="entry name" value="RADICAL_SAM"/>
    <property type="match status" value="1"/>
</dbReference>
<dbReference type="Proteomes" id="UP000054016">
    <property type="component" value="Unassembled WGS sequence"/>
</dbReference>
<reference evidence="9" key="1">
    <citation type="submission" date="2015-06" db="EMBL/GenBank/DDBJ databases">
        <title>New insights into the roles of widespread benthic archaea in carbon and nitrogen cycling.</title>
        <authorList>
            <person name="Lazar C.S."/>
            <person name="Baker B.J."/>
            <person name="Seitz K.W."/>
            <person name="Hyde A.S."/>
            <person name="Dick G.J."/>
            <person name="Hinrichs K.-U."/>
            <person name="Teske A.P."/>
        </authorList>
    </citation>
    <scope>NUCLEOTIDE SEQUENCE [LARGE SCALE GENOMIC DNA]</scope>
</reference>
<comment type="cofactor">
    <cofactor evidence="1">
        <name>[4Fe-4S] cluster</name>
        <dbReference type="ChEBI" id="CHEBI:49883"/>
    </cofactor>
</comment>
<dbReference type="SMART" id="SM00729">
    <property type="entry name" value="Elp3"/>
    <property type="match status" value="1"/>
</dbReference>
<dbReference type="GO" id="GO:0003824">
    <property type="term" value="F:catalytic activity"/>
    <property type="evidence" value="ECO:0007669"/>
    <property type="project" value="InterPro"/>
</dbReference>
<dbReference type="GO" id="GO:0051539">
    <property type="term" value="F:4 iron, 4 sulfur cluster binding"/>
    <property type="evidence" value="ECO:0007669"/>
    <property type="project" value="UniProtKB-KW"/>
</dbReference>
<proteinExistence type="predicted"/>
<dbReference type="PANTHER" id="PTHR11228">
    <property type="entry name" value="RADICAL SAM DOMAIN PROTEIN"/>
    <property type="match status" value="1"/>
</dbReference>
<dbReference type="EMBL" id="LFWV01000016">
    <property type="protein sequence ID" value="KON31989.1"/>
    <property type="molecule type" value="Genomic_DNA"/>
</dbReference>
<dbReference type="Pfam" id="PF04055">
    <property type="entry name" value="Radical_SAM"/>
    <property type="match status" value="1"/>
</dbReference>
<evidence type="ECO:0000256" key="5">
    <source>
        <dbReference type="ARBA" id="ARBA00023004"/>
    </source>
</evidence>
<dbReference type="Gene3D" id="3.20.20.70">
    <property type="entry name" value="Aldolase class I"/>
    <property type="match status" value="1"/>
</dbReference>
<evidence type="ECO:0000256" key="3">
    <source>
        <dbReference type="ARBA" id="ARBA00022691"/>
    </source>
</evidence>
<organism evidence="8 9">
    <name type="scientific">miscellaneous Crenarchaeota group-1 archaeon SG8-32-3</name>
    <dbReference type="NCBI Taxonomy" id="1685125"/>
    <lineage>
        <taxon>Archaea</taxon>
        <taxon>Candidatus Bathyarchaeota</taxon>
        <taxon>MCG-1</taxon>
    </lineage>
</organism>
<dbReference type="InterPro" id="IPR013785">
    <property type="entry name" value="Aldolase_TIM"/>
</dbReference>
<dbReference type="InterPro" id="IPR007197">
    <property type="entry name" value="rSAM"/>
</dbReference>
<dbReference type="SUPFAM" id="SSF102114">
    <property type="entry name" value="Radical SAM enzymes"/>
    <property type="match status" value="1"/>
</dbReference>
<sequence length="336" mass="37777">MKCPHCYINATDKTPINELSTEEAKNLIDQICEVSKPLLILSGGEPLLRKDIYELVRYGASKGLKMGLGSNGSLIDEATAKKLEEAGIETVSISLDSHVPEQHDAFRGVKGSWEKAVNAIKALRENGVLVQVNTTVTQQNYGQIDDIMSLAEKLGVENFHLFFLVPTGRGVKIEDLSPAKYEEMIRTTFGKAARHKLNVRPSCAPQFMRIAKDMRLNMSRWIRGCIAGLYYCRVYPNGDITPCPYLPIKLGNIREKTFKEIWYNSEMFKTLRDFDTLKGKCGKCEHRTICGGCRARAYGLSSDFIDYCGDLHKPAELKGDYLTEDPWCVYKPKKSS</sequence>
<gene>
    <name evidence="8" type="ORF">AC478_01595</name>
</gene>
<evidence type="ECO:0000256" key="1">
    <source>
        <dbReference type="ARBA" id="ARBA00001966"/>
    </source>
</evidence>
<dbReference type="InterPro" id="IPR023885">
    <property type="entry name" value="4Fe4S-binding_SPASM_dom"/>
</dbReference>